<feature type="transmembrane region" description="Helical" evidence="1">
    <location>
        <begin position="89"/>
        <end position="109"/>
    </location>
</feature>
<accession>A0A0A9EDL3</accession>
<reference evidence="2" key="2">
    <citation type="journal article" date="2015" name="Data Brief">
        <title>Shoot transcriptome of the giant reed, Arundo donax.</title>
        <authorList>
            <person name="Barrero R.A."/>
            <person name="Guerrero F.D."/>
            <person name="Moolhuijzen P."/>
            <person name="Goolsby J.A."/>
            <person name="Tidwell J."/>
            <person name="Bellgard S.E."/>
            <person name="Bellgard M.I."/>
        </authorList>
    </citation>
    <scope>NUCLEOTIDE SEQUENCE</scope>
    <source>
        <tissue evidence="2">Shoot tissue taken approximately 20 cm above the soil surface</tissue>
    </source>
</reference>
<organism evidence="2">
    <name type="scientific">Arundo donax</name>
    <name type="common">Giant reed</name>
    <name type="synonym">Donax arundinaceus</name>
    <dbReference type="NCBI Taxonomy" id="35708"/>
    <lineage>
        <taxon>Eukaryota</taxon>
        <taxon>Viridiplantae</taxon>
        <taxon>Streptophyta</taxon>
        <taxon>Embryophyta</taxon>
        <taxon>Tracheophyta</taxon>
        <taxon>Spermatophyta</taxon>
        <taxon>Magnoliopsida</taxon>
        <taxon>Liliopsida</taxon>
        <taxon>Poales</taxon>
        <taxon>Poaceae</taxon>
        <taxon>PACMAD clade</taxon>
        <taxon>Arundinoideae</taxon>
        <taxon>Arundineae</taxon>
        <taxon>Arundo</taxon>
    </lineage>
</organism>
<protein>
    <submittedName>
        <fullName evidence="2">Uncharacterized protein</fullName>
    </submittedName>
</protein>
<feature type="transmembrane region" description="Helical" evidence="1">
    <location>
        <begin position="63"/>
        <end position="83"/>
    </location>
</feature>
<proteinExistence type="predicted"/>
<keyword evidence="1" id="KW-1133">Transmembrane helix</keyword>
<keyword evidence="1" id="KW-0812">Transmembrane</keyword>
<keyword evidence="1" id="KW-0472">Membrane</keyword>
<dbReference type="EMBL" id="GBRH01203803">
    <property type="protein sequence ID" value="JAD94092.1"/>
    <property type="molecule type" value="Transcribed_RNA"/>
</dbReference>
<dbReference type="AlphaFoldDB" id="A0A0A9EDL3"/>
<reference evidence="2" key="1">
    <citation type="submission" date="2014-09" db="EMBL/GenBank/DDBJ databases">
        <authorList>
            <person name="Magalhaes I.L.F."/>
            <person name="Oliveira U."/>
            <person name="Santos F.R."/>
            <person name="Vidigal T.H.D.A."/>
            <person name="Brescovit A.D."/>
            <person name="Santos A.J."/>
        </authorList>
    </citation>
    <scope>NUCLEOTIDE SEQUENCE</scope>
    <source>
        <tissue evidence="2">Shoot tissue taken approximately 20 cm above the soil surface</tissue>
    </source>
</reference>
<name>A0A0A9EDL3_ARUDO</name>
<feature type="transmembrane region" description="Helical" evidence="1">
    <location>
        <begin position="33"/>
        <end position="56"/>
    </location>
</feature>
<evidence type="ECO:0000256" key="1">
    <source>
        <dbReference type="SAM" id="Phobius"/>
    </source>
</evidence>
<sequence>MSSFAFIDLSASSPVDSFLSSTLLFFKSAIDSFSFINLITSSFSCSNLAISSFSVVNLTRISLFSFINLSLPSSIACFLLSVLPLSKLTISSFSFVSLIISSFSFNNLIMSPFSFVNRTTISSFSFSNLSLFSSIVRCVSSTVTSFK</sequence>
<evidence type="ECO:0000313" key="2">
    <source>
        <dbReference type="EMBL" id="JAD94092.1"/>
    </source>
</evidence>